<feature type="domain" description="Major facilitator superfamily (MFS) profile" evidence="7">
    <location>
        <begin position="131"/>
        <end position="564"/>
    </location>
</feature>
<feature type="transmembrane region" description="Helical" evidence="6">
    <location>
        <begin position="406"/>
        <end position="428"/>
    </location>
</feature>
<dbReference type="Pfam" id="PF07690">
    <property type="entry name" value="MFS_1"/>
    <property type="match status" value="1"/>
</dbReference>
<feature type="transmembrane region" description="Helical" evidence="6">
    <location>
        <begin position="257"/>
        <end position="280"/>
    </location>
</feature>
<dbReference type="PROSITE" id="PS50850">
    <property type="entry name" value="MFS"/>
    <property type="match status" value="1"/>
</dbReference>
<dbReference type="EMBL" id="JAZHXI010000001">
    <property type="protein sequence ID" value="KAL2075842.1"/>
    <property type="molecule type" value="Genomic_DNA"/>
</dbReference>
<dbReference type="Gene3D" id="1.20.1250.20">
    <property type="entry name" value="MFS general substrate transporter like domains"/>
    <property type="match status" value="1"/>
</dbReference>
<dbReference type="InterPro" id="IPR020846">
    <property type="entry name" value="MFS_dom"/>
</dbReference>
<feature type="transmembrane region" description="Helical" evidence="6">
    <location>
        <begin position="449"/>
        <end position="465"/>
    </location>
</feature>
<dbReference type="PANTHER" id="PTHR23502:SF23">
    <property type="entry name" value="FLUCONAZOLE RESISTANCE PROTEIN 1"/>
    <property type="match status" value="1"/>
</dbReference>
<evidence type="ECO:0000256" key="1">
    <source>
        <dbReference type="ARBA" id="ARBA00004141"/>
    </source>
</evidence>
<keyword evidence="2 6" id="KW-0812">Transmembrane</keyword>
<evidence type="ECO:0000313" key="9">
    <source>
        <dbReference type="Proteomes" id="UP001595075"/>
    </source>
</evidence>
<feature type="transmembrane region" description="Helical" evidence="6">
    <location>
        <begin position="130"/>
        <end position="153"/>
    </location>
</feature>
<evidence type="ECO:0000313" key="8">
    <source>
        <dbReference type="EMBL" id="KAL2075842.1"/>
    </source>
</evidence>
<comment type="caution">
    <text evidence="8">The sequence shown here is derived from an EMBL/GenBank/DDBJ whole genome shotgun (WGS) entry which is preliminary data.</text>
</comment>
<dbReference type="PANTHER" id="PTHR23502">
    <property type="entry name" value="MAJOR FACILITATOR SUPERFAMILY"/>
    <property type="match status" value="1"/>
</dbReference>
<evidence type="ECO:0000256" key="3">
    <source>
        <dbReference type="ARBA" id="ARBA00022989"/>
    </source>
</evidence>
<gene>
    <name evidence="8" type="ORF">VTL71DRAFT_785</name>
</gene>
<feature type="transmembrane region" description="Helical" evidence="6">
    <location>
        <begin position="292"/>
        <end position="317"/>
    </location>
</feature>
<feature type="compositionally biased region" description="Basic and acidic residues" evidence="5">
    <location>
        <begin position="50"/>
        <end position="62"/>
    </location>
</feature>
<feature type="transmembrane region" description="Helical" evidence="6">
    <location>
        <begin position="367"/>
        <end position="386"/>
    </location>
</feature>
<feature type="transmembrane region" description="Helical" evidence="6">
    <location>
        <begin position="222"/>
        <end position="245"/>
    </location>
</feature>
<dbReference type="InterPro" id="IPR036259">
    <property type="entry name" value="MFS_trans_sf"/>
</dbReference>
<dbReference type="InterPro" id="IPR011701">
    <property type="entry name" value="MFS"/>
</dbReference>
<evidence type="ECO:0000256" key="5">
    <source>
        <dbReference type="SAM" id="MobiDB-lite"/>
    </source>
</evidence>
<feature type="transmembrane region" description="Helical" evidence="6">
    <location>
        <begin position="539"/>
        <end position="561"/>
    </location>
</feature>
<feature type="transmembrane region" description="Helical" evidence="6">
    <location>
        <begin position="502"/>
        <end position="527"/>
    </location>
</feature>
<sequence length="574" mass="63110">MASLFRDTAFGYFVRLATNNKLLKYPEELPGFVFPYKQKVDESTTSTRNSLEKKDEAEKESSSGEGSLSLSSLVDGDLEEAVTDVDLALRAIGSKVVEKVKAEEGVILVEWYGDDDPANPQNWSSGTKSFVCGLLCLLTFTIYIGSSAYAPAIPFVIKQFRVSEAVAALGLALYVIGYGLGPLLFSPLSEVPAIGRNPLYVGTFLMFLLLSIPTTLTNNLPAFMVARFLSAFFGSPPLATGPASFTDMLSLSKLPYVLASWSATATMAPALGPITVGYALEHKNWHWSMLEIVWLAYAIFVLLFFLLPETSAPNILYRRAARLRLLTGNPNFKSATEIQTSHLQRNLKEVLFNALIKPWEMNIKDPAILFSTVYVALCYALFYIFFQSFPLVFVGMHHFSLGSSGLPFLTVPLGLFLAIPLQLGYYAWRVEPQLMKNGMPEPEFWLKPALVATAWAPIGLFIFAWTSSPDIHWIVPLIGVVLFQAACYQIMNSQFAYIANIYTKYAASLFAANAAARSMLAGGAILFSSPMFKAMGVGTGVSVLASIMCLCSGLIFVLYWIGPRLRMRSSFVGE</sequence>
<feature type="region of interest" description="Disordered" evidence="5">
    <location>
        <begin position="44"/>
        <end position="71"/>
    </location>
</feature>
<keyword evidence="9" id="KW-1185">Reference proteome</keyword>
<name>A0ABR4D1Z4_9HELO</name>
<evidence type="ECO:0000256" key="4">
    <source>
        <dbReference type="ARBA" id="ARBA00023136"/>
    </source>
</evidence>
<keyword evidence="4 6" id="KW-0472">Membrane</keyword>
<evidence type="ECO:0000259" key="7">
    <source>
        <dbReference type="PROSITE" id="PS50850"/>
    </source>
</evidence>
<evidence type="ECO:0000256" key="6">
    <source>
        <dbReference type="SAM" id="Phobius"/>
    </source>
</evidence>
<reference evidence="8 9" key="1">
    <citation type="journal article" date="2024" name="Commun. Biol.">
        <title>Comparative genomic analysis of thermophilic fungi reveals convergent evolutionary adaptations and gene losses.</title>
        <authorList>
            <person name="Steindorff A.S."/>
            <person name="Aguilar-Pontes M.V."/>
            <person name="Robinson A.J."/>
            <person name="Andreopoulos B."/>
            <person name="LaButti K."/>
            <person name="Kuo A."/>
            <person name="Mondo S."/>
            <person name="Riley R."/>
            <person name="Otillar R."/>
            <person name="Haridas S."/>
            <person name="Lipzen A."/>
            <person name="Grimwood J."/>
            <person name="Schmutz J."/>
            <person name="Clum A."/>
            <person name="Reid I.D."/>
            <person name="Moisan M.C."/>
            <person name="Butler G."/>
            <person name="Nguyen T.T.M."/>
            <person name="Dewar K."/>
            <person name="Conant G."/>
            <person name="Drula E."/>
            <person name="Henrissat B."/>
            <person name="Hansel C."/>
            <person name="Singer S."/>
            <person name="Hutchinson M.I."/>
            <person name="de Vries R.P."/>
            <person name="Natvig D.O."/>
            <person name="Powell A.J."/>
            <person name="Tsang A."/>
            <person name="Grigoriev I.V."/>
        </authorList>
    </citation>
    <scope>NUCLEOTIDE SEQUENCE [LARGE SCALE GENOMIC DNA]</scope>
    <source>
        <strain evidence="8 9">CBS 494.80</strain>
    </source>
</reference>
<feature type="transmembrane region" description="Helical" evidence="6">
    <location>
        <begin position="197"/>
        <end position="216"/>
    </location>
</feature>
<evidence type="ECO:0000256" key="2">
    <source>
        <dbReference type="ARBA" id="ARBA00022692"/>
    </source>
</evidence>
<feature type="transmembrane region" description="Helical" evidence="6">
    <location>
        <begin position="165"/>
        <end position="185"/>
    </location>
</feature>
<protein>
    <recommendedName>
        <fullName evidence="7">Major facilitator superfamily (MFS) profile domain-containing protein</fullName>
    </recommendedName>
</protein>
<organism evidence="8 9">
    <name type="scientific">Oculimacula yallundae</name>
    <dbReference type="NCBI Taxonomy" id="86028"/>
    <lineage>
        <taxon>Eukaryota</taxon>
        <taxon>Fungi</taxon>
        <taxon>Dikarya</taxon>
        <taxon>Ascomycota</taxon>
        <taxon>Pezizomycotina</taxon>
        <taxon>Leotiomycetes</taxon>
        <taxon>Helotiales</taxon>
        <taxon>Ploettnerulaceae</taxon>
        <taxon>Oculimacula</taxon>
    </lineage>
</organism>
<dbReference type="SUPFAM" id="SSF103473">
    <property type="entry name" value="MFS general substrate transporter"/>
    <property type="match status" value="1"/>
</dbReference>
<feature type="transmembrane region" description="Helical" evidence="6">
    <location>
        <begin position="471"/>
        <end position="490"/>
    </location>
</feature>
<keyword evidence="3 6" id="KW-1133">Transmembrane helix</keyword>
<comment type="subcellular location">
    <subcellularLocation>
        <location evidence="1">Membrane</location>
        <topology evidence="1">Multi-pass membrane protein</topology>
    </subcellularLocation>
</comment>
<accession>A0ABR4D1Z4</accession>
<proteinExistence type="predicted"/>
<dbReference type="Proteomes" id="UP001595075">
    <property type="component" value="Unassembled WGS sequence"/>
</dbReference>